<feature type="compositionally biased region" description="Basic and acidic residues" evidence="1">
    <location>
        <begin position="214"/>
        <end position="227"/>
    </location>
</feature>
<evidence type="ECO:0000313" key="3">
    <source>
        <dbReference type="Proteomes" id="UP000650467"/>
    </source>
</evidence>
<dbReference type="EMBL" id="JAEHOC010000004">
    <property type="protein sequence ID" value="KAG2442526.1"/>
    <property type="molecule type" value="Genomic_DNA"/>
</dbReference>
<feature type="region of interest" description="Disordered" evidence="1">
    <location>
        <begin position="1"/>
        <end position="22"/>
    </location>
</feature>
<dbReference type="OrthoDB" id="551075at2759"/>
<comment type="caution">
    <text evidence="2">The sequence shown here is derived from an EMBL/GenBank/DDBJ whole genome shotgun (WGS) entry which is preliminary data.</text>
</comment>
<feature type="compositionally biased region" description="Gly residues" evidence="1">
    <location>
        <begin position="196"/>
        <end position="213"/>
    </location>
</feature>
<dbReference type="Proteomes" id="UP000650467">
    <property type="component" value="Unassembled WGS sequence"/>
</dbReference>
<accession>A0A835W9U6</accession>
<feature type="compositionally biased region" description="Basic residues" evidence="1">
    <location>
        <begin position="128"/>
        <end position="138"/>
    </location>
</feature>
<protein>
    <recommendedName>
        <fullName evidence="4">rRNA processing protein</fullName>
    </recommendedName>
</protein>
<organism evidence="2 3">
    <name type="scientific">Chlamydomonas incerta</name>
    <dbReference type="NCBI Taxonomy" id="51695"/>
    <lineage>
        <taxon>Eukaryota</taxon>
        <taxon>Viridiplantae</taxon>
        <taxon>Chlorophyta</taxon>
        <taxon>core chlorophytes</taxon>
        <taxon>Chlorophyceae</taxon>
        <taxon>CS clade</taxon>
        <taxon>Chlamydomonadales</taxon>
        <taxon>Chlamydomonadaceae</taxon>
        <taxon>Chlamydomonas</taxon>
    </lineage>
</organism>
<evidence type="ECO:0000256" key="1">
    <source>
        <dbReference type="SAM" id="MobiDB-lite"/>
    </source>
</evidence>
<feature type="region of interest" description="Disordered" evidence="1">
    <location>
        <begin position="85"/>
        <end position="263"/>
    </location>
</feature>
<feature type="compositionally biased region" description="Basic and acidic residues" evidence="1">
    <location>
        <begin position="1"/>
        <end position="12"/>
    </location>
</feature>
<dbReference type="PANTHER" id="PTHR15657:SF1">
    <property type="entry name" value="THYROID TRANSCRIPTION FACTOR 1-ASSOCIATED PROTEIN 26"/>
    <property type="match status" value="1"/>
</dbReference>
<sequence>MKGRAGDGDGPQKKHARRVGAGLSLDKFASAGVSKFDKRRKIERLKKQKVIQHSKLGKLKKKLEARGVLAGGEVKDSIAELEALDGVGSGSGLDSEPGELLNEDPRSEEPERQERVASHAHAESKSAAAHRRQGQARQAHRDHDDVGAGGGEEEGGRGPHGQQQKQRQNGPAGPGGKRHRDEDAGEEVGGEPRAGSGSGRGRGSGGREGAGRGGGRDGGHGRGRGGERLSQLQRLAHKVAEQKAEEQQAKEAARKEREERQKRLAAAEKVRKEQKHLHFKRNAKGQPLMRFRMEKLLGQIEKGG</sequence>
<feature type="compositionally biased region" description="Basic and acidic residues" evidence="1">
    <location>
        <begin position="103"/>
        <end position="124"/>
    </location>
</feature>
<proteinExistence type="predicted"/>
<gene>
    <name evidence="2" type="ORF">HXX76_002612</name>
</gene>
<keyword evidence="3" id="KW-1185">Reference proteome</keyword>
<feature type="compositionally biased region" description="Basic and acidic residues" evidence="1">
    <location>
        <begin position="238"/>
        <end position="263"/>
    </location>
</feature>
<reference evidence="2" key="1">
    <citation type="journal article" date="2020" name="bioRxiv">
        <title>Comparative genomics of Chlamydomonas.</title>
        <authorList>
            <person name="Craig R.J."/>
            <person name="Hasan A.R."/>
            <person name="Ness R.W."/>
            <person name="Keightley P.D."/>
        </authorList>
    </citation>
    <scope>NUCLEOTIDE SEQUENCE</scope>
    <source>
        <strain evidence="2">SAG 7.73</strain>
    </source>
</reference>
<name>A0A835W9U6_CHLIN</name>
<dbReference type="AlphaFoldDB" id="A0A835W9U6"/>
<dbReference type="PANTHER" id="PTHR15657">
    <property type="entry name" value="THYROID TRANSCRIPTION FACTOR 1-ASSOCIATED PROTEIN 26"/>
    <property type="match status" value="1"/>
</dbReference>
<dbReference type="GO" id="GO:0005634">
    <property type="term" value="C:nucleus"/>
    <property type="evidence" value="ECO:0007669"/>
    <property type="project" value="TreeGrafter"/>
</dbReference>
<evidence type="ECO:0000313" key="2">
    <source>
        <dbReference type="EMBL" id="KAG2442526.1"/>
    </source>
</evidence>
<evidence type="ECO:0008006" key="4">
    <source>
        <dbReference type="Google" id="ProtNLM"/>
    </source>
</evidence>